<keyword evidence="1" id="KW-0677">Repeat</keyword>
<keyword evidence="2 3" id="KW-0040">ANK repeat</keyword>
<keyword evidence="5" id="KW-1185">Reference proteome</keyword>
<dbReference type="Pfam" id="PF12796">
    <property type="entry name" value="Ank_2"/>
    <property type="match status" value="2"/>
</dbReference>
<dbReference type="SMART" id="SM00248">
    <property type="entry name" value="ANK"/>
    <property type="match status" value="7"/>
</dbReference>
<feature type="repeat" description="ANK" evidence="3">
    <location>
        <begin position="231"/>
        <end position="263"/>
    </location>
</feature>
<evidence type="ECO:0000313" key="4">
    <source>
        <dbReference type="EMBL" id="CAH1782588.1"/>
    </source>
</evidence>
<dbReference type="EMBL" id="CAIIXF020000005">
    <property type="protein sequence ID" value="CAH1782588.1"/>
    <property type="molecule type" value="Genomic_DNA"/>
</dbReference>
<comment type="caution">
    <text evidence="4">The sequence shown here is derived from an EMBL/GenBank/DDBJ whole genome shotgun (WGS) entry which is preliminary data.</text>
</comment>
<name>A0A8S4NLV7_OWEFU</name>
<dbReference type="InterPro" id="IPR036770">
    <property type="entry name" value="Ankyrin_rpt-contain_sf"/>
</dbReference>
<dbReference type="Gene3D" id="1.25.40.20">
    <property type="entry name" value="Ankyrin repeat-containing domain"/>
    <property type="match status" value="3"/>
</dbReference>
<feature type="repeat" description="ANK" evidence="3">
    <location>
        <begin position="129"/>
        <end position="153"/>
    </location>
</feature>
<feature type="repeat" description="ANK" evidence="3">
    <location>
        <begin position="37"/>
        <end position="69"/>
    </location>
</feature>
<dbReference type="Pfam" id="PF13637">
    <property type="entry name" value="Ank_4"/>
    <property type="match status" value="1"/>
</dbReference>
<dbReference type="PRINTS" id="PR01415">
    <property type="entry name" value="ANKYRIN"/>
</dbReference>
<sequence>MDILAKYVQSGDVAGVENSLECKIYDPVWFRKPTNKIGDTVLHIAAREGHRRILQTFGKYGGDFEVANLDGKRPLHEAVLGEHLDCVKFLIHHGAVIDTLKRADWEGHRDILLYLLDRDNRLWDTVSNNGRTPLHTAALHGKLEATELLVAMGKYNIDSPDSCGSTPFMDAIRGGHVATADWLLSNQNVNLHKTDSMGREAVHLAAQAGAVNSMQYLIGLCPELVNQPTSTGLTNLHCAAKENQVEIIQYLIQLQCDVNIQDHKGHTALHMAAGGQHMNSVEILLQHGAVDTPNLQGTLARDLARTNTLTQLFDKWAS</sequence>
<accession>A0A8S4NLV7</accession>
<dbReference type="PANTHER" id="PTHR24173">
    <property type="entry name" value="ANKYRIN REPEAT CONTAINING"/>
    <property type="match status" value="1"/>
</dbReference>
<dbReference type="PANTHER" id="PTHR24173:SF74">
    <property type="entry name" value="ANKYRIN REPEAT DOMAIN-CONTAINING PROTEIN 16"/>
    <property type="match status" value="1"/>
</dbReference>
<dbReference type="Proteomes" id="UP000749559">
    <property type="component" value="Unassembled WGS sequence"/>
</dbReference>
<dbReference type="InterPro" id="IPR002110">
    <property type="entry name" value="Ankyrin_rpt"/>
</dbReference>
<evidence type="ECO:0000313" key="5">
    <source>
        <dbReference type="Proteomes" id="UP000749559"/>
    </source>
</evidence>
<organism evidence="4 5">
    <name type="scientific">Owenia fusiformis</name>
    <name type="common">Polychaete worm</name>
    <dbReference type="NCBI Taxonomy" id="6347"/>
    <lineage>
        <taxon>Eukaryota</taxon>
        <taxon>Metazoa</taxon>
        <taxon>Spiralia</taxon>
        <taxon>Lophotrochozoa</taxon>
        <taxon>Annelida</taxon>
        <taxon>Polychaeta</taxon>
        <taxon>Sedentaria</taxon>
        <taxon>Canalipalpata</taxon>
        <taxon>Sabellida</taxon>
        <taxon>Oweniida</taxon>
        <taxon>Oweniidae</taxon>
        <taxon>Owenia</taxon>
    </lineage>
</organism>
<reference evidence="4" key="1">
    <citation type="submission" date="2022-03" db="EMBL/GenBank/DDBJ databases">
        <authorList>
            <person name="Martin C."/>
        </authorList>
    </citation>
    <scope>NUCLEOTIDE SEQUENCE</scope>
</reference>
<feature type="repeat" description="ANK" evidence="3">
    <location>
        <begin position="70"/>
        <end position="102"/>
    </location>
</feature>
<feature type="repeat" description="ANK" evidence="3">
    <location>
        <begin position="264"/>
        <end position="289"/>
    </location>
</feature>
<evidence type="ECO:0000256" key="3">
    <source>
        <dbReference type="PROSITE-ProRule" id="PRU00023"/>
    </source>
</evidence>
<dbReference type="AlphaFoldDB" id="A0A8S4NLV7"/>
<dbReference type="PROSITE" id="PS50088">
    <property type="entry name" value="ANK_REPEAT"/>
    <property type="match status" value="5"/>
</dbReference>
<evidence type="ECO:0000256" key="2">
    <source>
        <dbReference type="ARBA" id="ARBA00023043"/>
    </source>
</evidence>
<dbReference type="SUPFAM" id="SSF48403">
    <property type="entry name" value="Ankyrin repeat"/>
    <property type="match status" value="1"/>
</dbReference>
<protein>
    <submittedName>
        <fullName evidence="4">Uncharacterized protein</fullName>
    </submittedName>
</protein>
<dbReference type="OrthoDB" id="4772757at2759"/>
<dbReference type="PROSITE" id="PS50297">
    <property type="entry name" value="ANK_REP_REGION"/>
    <property type="match status" value="5"/>
</dbReference>
<evidence type="ECO:0000256" key="1">
    <source>
        <dbReference type="ARBA" id="ARBA00022737"/>
    </source>
</evidence>
<proteinExistence type="predicted"/>
<gene>
    <name evidence="4" type="ORF">OFUS_LOCUS9020</name>
</gene>